<dbReference type="STRING" id="6198.A0A074ZJK1"/>
<protein>
    <submittedName>
        <fullName evidence="1">Uncharacterized protein</fullName>
    </submittedName>
</protein>
<dbReference type="SUPFAM" id="SSF56973">
    <property type="entry name" value="Aerolisin/ETX pore-forming domain"/>
    <property type="match status" value="2"/>
</dbReference>
<dbReference type="CDD" id="cd20237">
    <property type="entry name" value="PFM_LIN24-like"/>
    <property type="match status" value="1"/>
</dbReference>
<evidence type="ECO:0000313" key="2">
    <source>
        <dbReference type="Proteomes" id="UP000054324"/>
    </source>
</evidence>
<keyword evidence="2" id="KW-1185">Reference proteome</keyword>
<dbReference type="GeneID" id="20319941"/>
<name>A0A074ZJK1_OPIVI</name>
<sequence length="469" mass="53723">MFNKLKPPKPSAPESKDAEMYDLQSDIKIWAIDTFLATATKEQKKIDINDLDLKVIWDDVTVTHEPTEYFDDHRHRLPKSHSLFSTTFRNNTDCEQEYCFRTERCTRSIAEVELERGVVFSKELSLKLSVSAVRRGRQKTQCLTIDVFGALPESGGNTRSTILKFSCRFSQKMFNKLKPPKPSAPESKDAEMYDLQSDIKIWAIDTFLATATKEQKKIDINDLDLKVIWDDVTVTHEPTEYFDDHRHRLPKSHSLFSTTFRNNTDCEQEYCFRTERCTRSIAEVELERGVVFSKELSLKLSPITPSSQEYNLFSIHSGQLPNAILEANAGFKHDLSLNSCTRQSTEEELSWSVDTRILVAPRHSAFAEVKVAEEEITTQFRLTSVLHGRIRAVFYDAAHNNAFIKYVEGDLASIIEKELSDRGSFSPSNSHVRIETKPNGSKFLKIETVGRCKFRFGVHQEVEVNQKGT</sequence>
<organism evidence="1 2">
    <name type="scientific">Opisthorchis viverrini</name>
    <name type="common">Southeast Asian liver fluke</name>
    <dbReference type="NCBI Taxonomy" id="6198"/>
    <lineage>
        <taxon>Eukaryota</taxon>
        <taxon>Metazoa</taxon>
        <taxon>Spiralia</taxon>
        <taxon>Lophotrochozoa</taxon>
        <taxon>Platyhelminthes</taxon>
        <taxon>Trematoda</taxon>
        <taxon>Digenea</taxon>
        <taxon>Opisthorchiida</taxon>
        <taxon>Opisthorchiata</taxon>
        <taxon>Opisthorchiidae</taxon>
        <taxon>Opisthorchis</taxon>
    </lineage>
</organism>
<evidence type="ECO:0000313" key="1">
    <source>
        <dbReference type="EMBL" id="KER27146.1"/>
    </source>
</evidence>
<proteinExistence type="predicted"/>
<dbReference type="EMBL" id="KL596730">
    <property type="protein sequence ID" value="KER27146.1"/>
    <property type="molecule type" value="Genomic_DNA"/>
</dbReference>
<dbReference type="PANTHER" id="PTHR39369">
    <property type="entry name" value="LIN-24 (TWENTY-FOUR) LIKE"/>
    <property type="match status" value="1"/>
</dbReference>
<dbReference type="PANTHER" id="PTHR39369:SF6">
    <property type="entry name" value="LIN-24 (TWENTY-FOUR) LIKE"/>
    <property type="match status" value="1"/>
</dbReference>
<dbReference type="AlphaFoldDB" id="A0A074ZJK1"/>
<reference evidence="1 2" key="1">
    <citation type="submission" date="2013-11" db="EMBL/GenBank/DDBJ databases">
        <title>Opisthorchis viverrini - life in the bile duct.</title>
        <authorList>
            <person name="Young N.D."/>
            <person name="Nagarajan N."/>
            <person name="Lin S.J."/>
            <person name="Korhonen P.K."/>
            <person name="Jex A.R."/>
            <person name="Hall R.S."/>
            <person name="Safavi-Hemami H."/>
            <person name="Kaewkong W."/>
            <person name="Bertrand D."/>
            <person name="Gao S."/>
            <person name="Seet Q."/>
            <person name="Wongkham S."/>
            <person name="Teh B.T."/>
            <person name="Wongkham C."/>
            <person name="Intapan P.M."/>
            <person name="Maleewong W."/>
            <person name="Yang X."/>
            <person name="Hu M."/>
            <person name="Wang Z."/>
            <person name="Hofmann A."/>
            <person name="Sternberg P.W."/>
            <person name="Tan P."/>
            <person name="Wang J."/>
            <person name="Gasser R.B."/>
        </authorList>
    </citation>
    <scope>NUCLEOTIDE SEQUENCE [LARGE SCALE GENOMIC DNA]</scope>
</reference>
<dbReference type="CTD" id="20319941"/>
<dbReference type="Gene3D" id="2.170.15.10">
    <property type="entry name" value="Proaerolysin, chain A, domain 3"/>
    <property type="match status" value="1"/>
</dbReference>
<dbReference type="KEGG" id="ovi:T265_05759"/>
<dbReference type="Proteomes" id="UP000054324">
    <property type="component" value="Unassembled WGS sequence"/>
</dbReference>
<dbReference type="RefSeq" id="XP_009169103.1">
    <property type="nucleotide sequence ID" value="XM_009170839.1"/>
</dbReference>
<dbReference type="OrthoDB" id="9977517at2759"/>
<accession>A0A074ZJK1</accession>
<gene>
    <name evidence="1" type="ORF">T265_05759</name>
</gene>